<feature type="transmembrane region" description="Helical" evidence="6">
    <location>
        <begin position="92"/>
        <end position="118"/>
    </location>
</feature>
<dbReference type="AlphaFoldDB" id="A0A1H6A4T5"/>
<dbReference type="InterPro" id="IPR050833">
    <property type="entry name" value="Poly_Biosynth_Transport"/>
</dbReference>
<feature type="transmembrane region" description="Helical" evidence="6">
    <location>
        <begin position="189"/>
        <end position="209"/>
    </location>
</feature>
<gene>
    <name evidence="7" type="ORF">SAMN05421847_2327</name>
</gene>
<dbReference type="InterPro" id="IPR002797">
    <property type="entry name" value="Polysacc_synth"/>
</dbReference>
<feature type="transmembrane region" description="Helical" evidence="6">
    <location>
        <begin position="67"/>
        <end position="85"/>
    </location>
</feature>
<feature type="transmembrane region" description="Helical" evidence="6">
    <location>
        <begin position="342"/>
        <end position="359"/>
    </location>
</feature>
<proteinExistence type="predicted"/>
<dbReference type="RefSeq" id="WP_103914189.1">
    <property type="nucleotide sequence ID" value="NZ_FNUS01000005.1"/>
</dbReference>
<dbReference type="PANTHER" id="PTHR30250:SF11">
    <property type="entry name" value="O-ANTIGEN TRANSPORTER-RELATED"/>
    <property type="match status" value="1"/>
</dbReference>
<evidence type="ECO:0000313" key="8">
    <source>
        <dbReference type="Proteomes" id="UP000236738"/>
    </source>
</evidence>
<dbReference type="Proteomes" id="UP000236738">
    <property type="component" value="Unassembled WGS sequence"/>
</dbReference>
<keyword evidence="5 6" id="KW-0472">Membrane</keyword>
<sequence>MQTNALAQIKNLKKVLFTSTLVKSSVVFIIINFINKAFPFILLPLFTRALSLSDYGTFALYRATSNFFIPLVGLSMSEAIIRNYYEKDKLDFGMYIGNVLLMNITTAFVYIFIIFFSGTIFPDLFGLPKYVLYLVVLFGFFSSVNASQRGLLRCENNNRSFAIQVLGQSVLYFLIITLAYFLKFFNLQYAIYGEAAVFLIFGSISIYYLNYKFKLKFLLSKKYLKDIFHYSVPLLINSLLAYTFALSDRFIINHQLNLSQVAIYAASFQVTSVTQILAVSLNAAWLPYVFGVLSKQESFKKIFKIQFLIAALYIVIGISYWIFLYFFLTKIIGHKYDSGKNFIHWFIGSNILQGCYWLLTPIIQFYKKNWLLVIGSVSALVLSLTLNLLFVKKFGVSFAATVNFLSWLLIFLITLFNVYNLLKKRKK</sequence>
<feature type="transmembrane region" description="Helical" evidence="6">
    <location>
        <begin position="130"/>
        <end position="148"/>
    </location>
</feature>
<feature type="transmembrane region" description="Helical" evidence="6">
    <location>
        <begin position="21"/>
        <end position="47"/>
    </location>
</feature>
<evidence type="ECO:0000256" key="2">
    <source>
        <dbReference type="ARBA" id="ARBA00022475"/>
    </source>
</evidence>
<dbReference type="OrthoDB" id="1495589at2"/>
<feature type="transmembrane region" description="Helical" evidence="6">
    <location>
        <begin position="371"/>
        <end position="390"/>
    </location>
</feature>
<evidence type="ECO:0000256" key="5">
    <source>
        <dbReference type="ARBA" id="ARBA00023136"/>
    </source>
</evidence>
<evidence type="ECO:0000256" key="1">
    <source>
        <dbReference type="ARBA" id="ARBA00004651"/>
    </source>
</evidence>
<dbReference type="PANTHER" id="PTHR30250">
    <property type="entry name" value="PST FAMILY PREDICTED COLANIC ACID TRANSPORTER"/>
    <property type="match status" value="1"/>
</dbReference>
<evidence type="ECO:0000256" key="4">
    <source>
        <dbReference type="ARBA" id="ARBA00022989"/>
    </source>
</evidence>
<keyword evidence="2" id="KW-1003">Cell membrane</keyword>
<feature type="transmembrane region" description="Helical" evidence="6">
    <location>
        <begin position="396"/>
        <end position="422"/>
    </location>
</feature>
<protein>
    <submittedName>
        <fullName evidence="7">Membrane protein involved in the export of O-antigen and teichoic acid</fullName>
    </submittedName>
</protein>
<dbReference type="GO" id="GO:0005886">
    <property type="term" value="C:plasma membrane"/>
    <property type="evidence" value="ECO:0007669"/>
    <property type="project" value="UniProtKB-SubCell"/>
</dbReference>
<dbReference type="Pfam" id="PF01943">
    <property type="entry name" value="Polysacc_synt"/>
    <property type="match status" value="1"/>
</dbReference>
<name>A0A1H6A4T5_9FLAO</name>
<keyword evidence="4 6" id="KW-1133">Transmembrane helix</keyword>
<comment type="subcellular location">
    <subcellularLocation>
        <location evidence="1">Cell membrane</location>
        <topology evidence="1">Multi-pass membrane protein</topology>
    </subcellularLocation>
</comment>
<evidence type="ECO:0000256" key="6">
    <source>
        <dbReference type="SAM" id="Phobius"/>
    </source>
</evidence>
<reference evidence="8" key="1">
    <citation type="submission" date="2016-10" db="EMBL/GenBank/DDBJ databases">
        <authorList>
            <person name="Varghese N."/>
            <person name="Submissions S."/>
        </authorList>
    </citation>
    <scope>NUCLEOTIDE SEQUENCE [LARGE SCALE GENOMIC DNA]</scope>
    <source>
        <strain evidence="8">DSM 21580</strain>
    </source>
</reference>
<feature type="transmembrane region" description="Helical" evidence="6">
    <location>
        <begin position="160"/>
        <end position="183"/>
    </location>
</feature>
<dbReference type="EMBL" id="FNUS01000005">
    <property type="protein sequence ID" value="SEG42756.1"/>
    <property type="molecule type" value="Genomic_DNA"/>
</dbReference>
<feature type="transmembrane region" description="Helical" evidence="6">
    <location>
        <begin position="305"/>
        <end position="327"/>
    </location>
</feature>
<evidence type="ECO:0000313" key="7">
    <source>
        <dbReference type="EMBL" id="SEG42756.1"/>
    </source>
</evidence>
<evidence type="ECO:0000256" key="3">
    <source>
        <dbReference type="ARBA" id="ARBA00022692"/>
    </source>
</evidence>
<feature type="transmembrane region" description="Helical" evidence="6">
    <location>
        <begin position="230"/>
        <end position="252"/>
    </location>
</feature>
<organism evidence="7 8">
    <name type="scientific">Halpernia humi</name>
    <dbReference type="NCBI Taxonomy" id="493375"/>
    <lineage>
        <taxon>Bacteria</taxon>
        <taxon>Pseudomonadati</taxon>
        <taxon>Bacteroidota</taxon>
        <taxon>Flavobacteriia</taxon>
        <taxon>Flavobacteriales</taxon>
        <taxon>Weeksellaceae</taxon>
        <taxon>Chryseobacterium group</taxon>
        <taxon>Halpernia</taxon>
    </lineage>
</organism>
<accession>A0A1H6A4T5</accession>
<keyword evidence="8" id="KW-1185">Reference proteome</keyword>
<feature type="transmembrane region" description="Helical" evidence="6">
    <location>
        <begin position="272"/>
        <end position="293"/>
    </location>
</feature>
<keyword evidence="3 6" id="KW-0812">Transmembrane</keyword>